<reference evidence="2" key="1">
    <citation type="submission" date="2019-10" db="EMBL/GenBank/DDBJ databases">
        <authorList>
            <consortium name="DOE Joint Genome Institute"/>
            <person name="Kuo A."/>
            <person name="Miyauchi S."/>
            <person name="Kiss E."/>
            <person name="Drula E."/>
            <person name="Kohler A."/>
            <person name="Sanchez-Garcia M."/>
            <person name="Andreopoulos B."/>
            <person name="Barry K.W."/>
            <person name="Bonito G."/>
            <person name="Buee M."/>
            <person name="Carver A."/>
            <person name="Chen C."/>
            <person name="Cichocki N."/>
            <person name="Clum A."/>
            <person name="Culley D."/>
            <person name="Crous P.W."/>
            <person name="Fauchery L."/>
            <person name="Girlanda M."/>
            <person name="Hayes R."/>
            <person name="Keri Z."/>
            <person name="LaButti K."/>
            <person name="Lipzen A."/>
            <person name="Lombard V."/>
            <person name="Magnuson J."/>
            <person name="Maillard F."/>
            <person name="Morin E."/>
            <person name="Murat C."/>
            <person name="Nolan M."/>
            <person name="Ohm R."/>
            <person name="Pangilinan J."/>
            <person name="Pereira M."/>
            <person name="Perotto S."/>
            <person name="Peter M."/>
            <person name="Riley R."/>
            <person name="Sitrit Y."/>
            <person name="Stielow B."/>
            <person name="Szollosi G."/>
            <person name="Zifcakova L."/>
            <person name="Stursova M."/>
            <person name="Spatafora J.W."/>
            <person name="Tedersoo L."/>
            <person name="Vaario L.-M."/>
            <person name="Yamada A."/>
            <person name="Yan M."/>
            <person name="Wang P."/>
            <person name="Xu J."/>
            <person name="Bruns T."/>
            <person name="Baldrian P."/>
            <person name="Vilgalys R."/>
            <person name="Henrissat B."/>
            <person name="Grigoriev I.V."/>
            <person name="Hibbett D."/>
            <person name="Nagy L.G."/>
            <person name="Martin F.M."/>
        </authorList>
    </citation>
    <scope>NUCLEOTIDE SEQUENCE</scope>
    <source>
        <strain evidence="2">BED1</strain>
    </source>
</reference>
<feature type="region of interest" description="Disordered" evidence="1">
    <location>
        <begin position="152"/>
        <end position="188"/>
    </location>
</feature>
<gene>
    <name evidence="2" type="ORF">L210DRAFT_3760038</name>
</gene>
<keyword evidence="3" id="KW-1185">Reference proteome</keyword>
<reference evidence="2" key="2">
    <citation type="journal article" date="2020" name="Nat. Commun.">
        <title>Large-scale genome sequencing of mycorrhizal fungi provides insights into the early evolution of symbiotic traits.</title>
        <authorList>
            <person name="Miyauchi S."/>
            <person name="Kiss E."/>
            <person name="Kuo A."/>
            <person name="Drula E."/>
            <person name="Kohler A."/>
            <person name="Sanchez-Garcia M."/>
            <person name="Morin E."/>
            <person name="Andreopoulos B."/>
            <person name="Barry K.W."/>
            <person name="Bonito G."/>
            <person name="Buee M."/>
            <person name="Carver A."/>
            <person name="Chen C."/>
            <person name="Cichocki N."/>
            <person name="Clum A."/>
            <person name="Culley D."/>
            <person name="Crous P.W."/>
            <person name="Fauchery L."/>
            <person name="Girlanda M."/>
            <person name="Hayes R.D."/>
            <person name="Keri Z."/>
            <person name="LaButti K."/>
            <person name="Lipzen A."/>
            <person name="Lombard V."/>
            <person name="Magnuson J."/>
            <person name="Maillard F."/>
            <person name="Murat C."/>
            <person name="Nolan M."/>
            <person name="Ohm R.A."/>
            <person name="Pangilinan J."/>
            <person name="Pereira M.F."/>
            <person name="Perotto S."/>
            <person name="Peter M."/>
            <person name="Pfister S."/>
            <person name="Riley R."/>
            <person name="Sitrit Y."/>
            <person name="Stielow J.B."/>
            <person name="Szollosi G."/>
            <person name="Zifcakova L."/>
            <person name="Stursova M."/>
            <person name="Spatafora J.W."/>
            <person name="Tedersoo L."/>
            <person name="Vaario L.M."/>
            <person name="Yamada A."/>
            <person name="Yan M."/>
            <person name="Wang P."/>
            <person name="Xu J."/>
            <person name="Bruns T."/>
            <person name="Baldrian P."/>
            <person name="Vilgalys R."/>
            <person name="Dunand C."/>
            <person name="Henrissat B."/>
            <person name="Grigoriev I.V."/>
            <person name="Hibbett D."/>
            <person name="Nagy L.G."/>
            <person name="Martin F.M."/>
        </authorList>
    </citation>
    <scope>NUCLEOTIDE SEQUENCE</scope>
    <source>
        <strain evidence="2">BED1</strain>
    </source>
</reference>
<evidence type="ECO:0000313" key="2">
    <source>
        <dbReference type="EMBL" id="KAF8441443.1"/>
    </source>
</evidence>
<dbReference type="Proteomes" id="UP001194468">
    <property type="component" value="Unassembled WGS sequence"/>
</dbReference>
<dbReference type="EMBL" id="WHUW01000010">
    <property type="protein sequence ID" value="KAF8441443.1"/>
    <property type="molecule type" value="Genomic_DNA"/>
</dbReference>
<feature type="compositionally biased region" description="Basic and acidic residues" evidence="1">
    <location>
        <begin position="158"/>
        <end position="168"/>
    </location>
</feature>
<organism evidence="2 3">
    <name type="scientific">Boletus edulis BED1</name>
    <dbReference type="NCBI Taxonomy" id="1328754"/>
    <lineage>
        <taxon>Eukaryota</taxon>
        <taxon>Fungi</taxon>
        <taxon>Dikarya</taxon>
        <taxon>Basidiomycota</taxon>
        <taxon>Agaricomycotina</taxon>
        <taxon>Agaricomycetes</taxon>
        <taxon>Agaricomycetidae</taxon>
        <taxon>Boletales</taxon>
        <taxon>Boletineae</taxon>
        <taxon>Boletaceae</taxon>
        <taxon>Boletoideae</taxon>
        <taxon>Boletus</taxon>
    </lineage>
</organism>
<comment type="caution">
    <text evidence="2">The sequence shown here is derived from an EMBL/GenBank/DDBJ whole genome shotgun (WGS) entry which is preliminary data.</text>
</comment>
<evidence type="ECO:0000313" key="3">
    <source>
        <dbReference type="Proteomes" id="UP001194468"/>
    </source>
</evidence>
<proteinExistence type="predicted"/>
<name>A0AAD4BVP6_BOLED</name>
<accession>A0AAD4BVP6</accession>
<evidence type="ECO:0000256" key="1">
    <source>
        <dbReference type="SAM" id="MobiDB-lite"/>
    </source>
</evidence>
<sequence length="336" mass="37477">MFSTSAALLFGLGTRIALDKFFGNASHDPNAPDAIGDIILLGVVQGVALYYTLMEFRDFAFVVAFAIAARLAIEFTMLQDVSKCATTLLGVALGVLVTDVLSQLIEDGHIYDFSGCRDTESFDGHESIVDTKRRKRLVKFSSTTEYSTVRASKPIRPPKQDPSHRWRTEPSVPPSITSSTEDLVDPHRTMDPLDREVAALRARASLADSERRRFKEEKKWAVSQGNLARAAQMSWQVKRYTALTQSFTKEADARLLDVIAIKAARRQARGDVALPTLQKAERRQTERHTNHARQPAPSTSQQFWVERDTTVNVETTRHRSQSSASNLKSAMRAAAR</sequence>
<dbReference type="AlphaFoldDB" id="A0AAD4BVP6"/>
<feature type="compositionally biased region" description="Basic and acidic residues" evidence="1">
    <location>
        <begin position="279"/>
        <end position="289"/>
    </location>
</feature>
<protein>
    <submittedName>
        <fullName evidence="2">Uncharacterized protein</fullName>
    </submittedName>
</protein>
<feature type="region of interest" description="Disordered" evidence="1">
    <location>
        <begin position="277"/>
        <end position="336"/>
    </location>
</feature>